<dbReference type="PANTHER" id="PTHR30461:SF23">
    <property type="entry name" value="DNA RECOMBINASE-RELATED"/>
    <property type="match status" value="1"/>
</dbReference>
<feature type="domain" description="Resolvase/invertase-type recombinase catalytic" evidence="1">
    <location>
        <begin position="13"/>
        <end position="158"/>
    </location>
</feature>
<dbReference type="InterPro" id="IPR011109">
    <property type="entry name" value="DNA_bind_recombinase_dom"/>
</dbReference>
<dbReference type="InterPro" id="IPR006119">
    <property type="entry name" value="Resolv_N"/>
</dbReference>
<evidence type="ECO:0000313" key="4">
    <source>
        <dbReference type="Proteomes" id="UP000759273"/>
    </source>
</evidence>
<dbReference type="AlphaFoldDB" id="A0A943DF19"/>
<sequence length="537" mass="60974">MAKRKFNKGGEVRLVAYYRYSGGSGQTEQSIEGQRRDCETYARLHNMTIQKEYVDRHISGKTDDRAAFQQMIADSDKGAFDMVICWKTDRFARNRYDSAVYKKRLRDNGVEIVYAAESNISGAEGIIIEGVMEALAEYYSAELAEKMRRGMRESALKGQAISRCRALGLKTDEHKRFVIDEKTAPTVRFIFEHYAAGESAMSIVEQLNAKGLRTSQGNPFNKSSIPRIIQNEAYRGVYISKSYDVRIEGAIPAIIDDELWERAQTMLKLNRQLKAKNEPKADYILSGKLYCSCGSLMRGMSGHSATGEVYRYYTCPNKDCHLRNIPKDDLEGKVMQSIVDHLLQPESMEALAEAMVEVQKADVEKPNAERVAIEQSLSDVRRRSKNILDAIENGTANAQLCARLDDLTEQEQTLSFQLSSLEKEKPVVFTKEQYLFLLEQFLMEPSERTPEYGRRLVNTFVTSMVVSGRELVINFNVSDETVNKNKKTSQTNLQKESSSGMRLVHLAHQQANYSLYAASGYFSLVEHQFSARLWRTA</sequence>
<dbReference type="InterPro" id="IPR038109">
    <property type="entry name" value="DNA_bind_recomb_sf"/>
</dbReference>
<comment type="caution">
    <text evidence="3">The sequence shown here is derived from an EMBL/GenBank/DDBJ whole genome shotgun (WGS) entry which is preliminary data.</text>
</comment>
<dbReference type="Pfam" id="PF13408">
    <property type="entry name" value="Zn_ribbon_recom"/>
    <property type="match status" value="1"/>
</dbReference>
<dbReference type="InterPro" id="IPR036162">
    <property type="entry name" value="Resolvase-like_N_sf"/>
</dbReference>
<dbReference type="EMBL" id="JAGZGG010000040">
    <property type="protein sequence ID" value="MBS5333372.1"/>
    <property type="molecule type" value="Genomic_DNA"/>
</dbReference>
<dbReference type="PROSITE" id="PS51736">
    <property type="entry name" value="RECOMBINASES_3"/>
    <property type="match status" value="1"/>
</dbReference>
<dbReference type="Proteomes" id="UP000759273">
    <property type="component" value="Unassembled WGS sequence"/>
</dbReference>
<accession>A0A943DF19</accession>
<dbReference type="Pfam" id="PF07508">
    <property type="entry name" value="Recombinase"/>
    <property type="match status" value="1"/>
</dbReference>
<evidence type="ECO:0000259" key="2">
    <source>
        <dbReference type="PROSITE" id="PS51737"/>
    </source>
</evidence>
<proteinExistence type="predicted"/>
<dbReference type="GO" id="GO:0003677">
    <property type="term" value="F:DNA binding"/>
    <property type="evidence" value="ECO:0007669"/>
    <property type="project" value="InterPro"/>
</dbReference>
<dbReference type="CDD" id="cd00338">
    <property type="entry name" value="Ser_Recombinase"/>
    <property type="match status" value="1"/>
</dbReference>
<dbReference type="PANTHER" id="PTHR30461">
    <property type="entry name" value="DNA-INVERTASE FROM LAMBDOID PROPHAGE"/>
    <property type="match status" value="1"/>
</dbReference>
<name>A0A943DF19_9FIRM</name>
<dbReference type="InterPro" id="IPR025827">
    <property type="entry name" value="Zn_ribbon_recom_dom"/>
</dbReference>
<dbReference type="SMART" id="SM00857">
    <property type="entry name" value="Resolvase"/>
    <property type="match status" value="1"/>
</dbReference>
<feature type="domain" description="Recombinase" evidence="2">
    <location>
        <begin position="166"/>
        <end position="273"/>
    </location>
</feature>
<gene>
    <name evidence="3" type="ORF">KHY36_12700</name>
</gene>
<dbReference type="Pfam" id="PF00239">
    <property type="entry name" value="Resolvase"/>
    <property type="match status" value="1"/>
</dbReference>
<dbReference type="Gene3D" id="3.90.1750.20">
    <property type="entry name" value="Putative Large Serine Recombinase, Chain B, Domain 2"/>
    <property type="match status" value="1"/>
</dbReference>
<dbReference type="PROSITE" id="PS51737">
    <property type="entry name" value="RECOMBINASE_DNA_BIND"/>
    <property type="match status" value="1"/>
</dbReference>
<dbReference type="GO" id="GO:0000150">
    <property type="term" value="F:DNA strand exchange activity"/>
    <property type="evidence" value="ECO:0007669"/>
    <property type="project" value="InterPro"/>
</dbReference>
<reference evidence="3" key="1">
    <citation type="submission" date="2021-02" db="EMBL/GenBank/DDBJ databases">
        <title>Infant gut strain persistence is associated with maternal origin, phylogeny, and functional potential including surface adhesion and iron acquisition.</title>
        <authorList>
            <person name="Lou Y.C."/>
        </authorList>
    </citation>
    <scope>NUCLEOTIDE SEQUENCE</scope>
    <source>
        <strain evidence="3">L3_101_000M1_dasL3_101_000M1_concoct_87</strain>
    </source>
</reference>
<dbReference type="InterPro" id="IPR050639">
    <property type="entry name" value="SSR_resolvase"/>
</dbReference>
<dbReference type="Gene3D" id="3.40.50.1390">
    <property type="entry name" value="Resolvase, N-terminal catalytic domain"/>
    <property type="match status" value="1"/>
</dbReference>
<organism evidence="3 4">
    <name type="scientific">Subdoligranulum variabile</name>
    <dbReference type="NCBI Taxonomy" id="214851"/>
    <lineage>
        <taxon>Bacteria</taxon>
        <taxon>Bacillati</taxon>
        <taxon>Bacillota</taxon>
        <taxon>Clostridia</taxon>
        <taxon>Eubacteriales</taxon>
        <taxon>Oscillospiraceae</taxon>
        <taxon>Subdoligranulum</taxon>
    </lineage>
</organism>
<protein>
    <submittedName>
        <fullName evidence="3">Recombinase family protein</fullName>
    </submittedName>
</protein>
<dbReference type="SUPFAM" id="SSF53041">
    <property type="entry name" value="Resolvase-like"/>
    <property type="match status" value="1"/>
</dbReference>
<evidence type="ECO:0000259" key="1">
    <source>
        <dbReference type="PROSITE" id="PS51736"/>
    </source>
</evidence>
<evidence type="ECO:0000313" key="3">
    <source>
        <dbReference type="EMBL" id="MBS5333372.1"/>
    </source>
</evidence>